<dbReference type="Pfam" id="PF00571">
    <property type="entry name" value="CBS"/>
    <property type="match status" value="2"/>
</dbReference>
<dbReference type="InterPro" id="IPR002550">
    <property type="entry name" value="CNNM"/>
</dbReference>
<comment type="subcellular location">
    <subcellularLocation>
        <location evidence="1">Cell membrane</location>
        <topology evidence="1">Multi-pass membrane protein</topology>
    </subcellularLocation>
</comment>
<evidence type="ECO:0000256" key="5">
    <source>
        <dbReference type="ARBA" id="ARBA00022737"/>
    </source>
</evidence>
<evidence type="ECO:0000256" key="2">
    <source>
        <dbReference type="ARBA" id="ARBA00006337"/>
    </source>
</evidence>
<dbReference type="InterPro" id="IPR005170">
    <property type="entry name" value="Transptr-assoc_dom"/>
</dbReference>
<dbReference type="RefSeq" id="WP_036314390.1">
    <property type="nucleotide sequence ID" value="NZ_JRQD01000004.1"/>
</dbReference>
<evidence type="ECO:0000313" key="14">
    <source>
        <dbReference type="EMBL" id="KGM06591.1"/>
    </source>
</evidence>
<dbReference type="InterPro" id="IPR044751">
    <property type="entry name" value="Ion_transp-like_CBS"/>
</dbReference>
<protein>
    <submittedName>
        <fullName evidence="14">Hemolysin-like</fullName>
    </submittedName>
</protein>
<name>A0A0A0BF52_9GAMM</name>
<dbReference type="PROSITE" id="PS51371">
    <property type="entry name" value="CBS"/>
    <property type="match status" value="2"/>
</dbReference>
<dbReference type="Pfam" id="PF01595">
    <property type="entry name" value="CNNM"/>
    <property type="match status" value="1"/>
</dbReference>
<feature type="domain" description="CNNM transmembrane" evidence="13">
    <location>
        <begin position="3"/>
        <end position="193"/>
    </location>
</feature>
<dbReference type="Pfam" id="PF03471">
    <property type="entry name" value="CorC_HlyC"/>
    <property type="match status" value="1"/>
</dbReference>
<dbReference type="SMART" id="SM01091">
    <property type="entry name" value="CorC_HlyC"/>
    <property type="match status" value="1"/>
</dbReference>
<evidence type="ECO:0000259" key="13">
    <source>
        <dbReference type="PROSITE" id="PS51846"/>
    </source>
</evidence>
<evidence type="ECO:0000256" key="1">
    <source>
        <dbReference type="ARBA" id="ARBA00004651"/>
    </source>
</evidence>
<evidence type="ECO:0000313" key="15">
    <source>
        <dbReference type="Proteomes" id="UP000029999"/>
    </source>
</evidence>
<organism evidence="14 15">
    <name type="scientific">Methylophaga thiooxydans</name>
    <dbReference type="NCBI Taxonomy" id="392484"/>
    <lineage>
        <taxon>Bacteria</taxon>
        <taxon>Pseudomonadati</taxon>
        <taxon>Pseudomonadota</taxon>
        <taxon>Gammaproteobacteria</taxon>
        <taxon>Thiotrichales</taxon>
        <taxon>Piscirickettsiaceae</taxon>
        <taxon>Methylophaga</taxon>
    </lineage>
</organism>
<sequence length="430" mass="48199">MLEETSLLVLFLILFFLLLFSAFFSSSETALMSLNRYRLRHLEQEGHRGAVIASQLLNRPDRLIGLILLGNNFVNILASAIATVIGIKLLGENGIVAATFALTLIVLLFAEVTPKTLAALHPERVAFPASYILKPMLFVLYPLVWFTNGITNRMVRLFGVSPEDAATSAINTEELRVALMEAGSLIPTRHKDMLMSILDLEKVTVNDAMVPRNEIEGLDINAPFQEIVKQLSHCGHTRLPVYEDSMDNIVGILHLRKALHLITQDNLNPETLNSIIKDAYFVPESTPLNTQLINFQRNRRRTGLVVDEYGDLLGLITLEDIFREIVGEFTADTIDDDKDIHPQSDGSYLINGTANIREINRNNDWSLPTEGPKTINGLVIEYLESIPDPGVSIRMDDYVIEVVQTADNAIKTVRIHHILEQHQNEEETES</sequence>
<dbReference type="Gene3D" id="3.10.580.10">
    <property type="entry name" value="CBS-domain"/>
    <property type="match status" value="1"/>
</dbReference>
<dbReference type="InterPro" id="IPR000644">
    <property type="entry name" value="CBS_dom"/>
</dbReference>
<gene>
    <name evidence="14" type="ORF">LP43_1815</name>
</gene>
<evidence type="ECO:0000256" key="3">
    <source>
        <dbReference type="ARBA" id="ARBA00022475"/>
    </source>
</evidence>
<feature type="transmembrane region" description="Helical" evidence="11">
    <location>
        <begin position="63"/>
        <end position="87"/>
    </location>
</feature>
<dbReference type="InterPro" id="IPR016169">
    <property type="entry name" value="FAD-bd_PCMH_sub2"/>
</dbReference>
<keyword evidence="4 10" id="KW-0812">Transmembrane</keyword>
<evidence type="ECO:0000256" key="7">
    <source>
        <dbReference type="ARBA" id="ARBA00023122"/>
    </source>
</evidence>
<keyword evidence="7 9" id="KW-0129">CBS domain</keyword>
<comment type="caution">
    <text evidence="14">The sequence shown here is derived from an EMBL/GenBank/DDBJ whole genome shotgun (WGS) entry which is preliminary data.</text>
</comment>
<evidence type="ECO:0000256" key="10">
    <source>
        <dbReference type="PROSITE-ProRule" id="PRU01193"/>
    </source>
</evidence>
<dbReference type="CDD" id="cd04590">
    <property type="entry name" value="CBS_pair_CorC_HlyC_assoc"/>
    <property type="match status" value="1"/>
</dbReference>
<evidence type="ECO:0000259" key="12">
    <source>
        <dbReference type="PROSITE" id="PS51371"/>
    </source>
</evidence>
<dbReference type="SUPFAM" id="SSF54631">
    <property type="entry name" value="CBS-domain pair"/>
    <property type="match status" value="1"/>
</dbReference>
<dbReference type="EMBL" id="JRQD01000004">
    <property type="protein sequence ID" value="KGM06591.1"/>
    <property type="molecule type" value="Genomic_DNA"/>
</dbReference>
<evidence type="ECO:0000256" key="8">
    <source>
        <dbReference type="ARBA" id="ARBA00023136"/>
    </source>
</evidence>
<dbReference type="Gene3D" id="3.30.465.10">
    <property type="match status" value="1"/>
</dbReference>
<accession>A0A0A0BF52</accession>
<dbReference type="Proteomes" id="UP000029999">
    <property type="component" value="Unassembled WGS sequence"/>
</dbReference>
<evidence type="ECO:0000256" key="11">
    <source>
        <dbReference type="SAM" id="Phobius"/>
    </source>
</evidence>
<keyword evidence="6 10" id="KW-1133">Transmembrane helix</keyword>
<evidence type="ECO:0000256" key="6">
    <source>
        <dbReference type="ARBA" id="ARBA00022989"/>
    </source>
</evidence>
<evidence type="ECO:0000256" key="4">
    <source>
        <dbReference type="ARBA" id="ARBA00022692"/>
    </source>
</evidence>
<keyword evidence="8 10" id="KW-0472">Membrane</keyword>
<dbReference type="STRING" id="392484.LP43_1815"/>
<dbReference type="GO" id="GO:0005886">
    <property type="term" value="C:plasma membrane"/>
    <property type="evidence" value="ECO:0007669"/>
    <property type="project" value="UniProtKB-SubCell"/>
</dbReference>
<dbReference type="AlphaFoldDB" id="A0A0A0BF52"/>
<feature type="transmembrane region" description="Helical" evidence="11">
    <location>
        <begin position="94"/>
        <end position="113"/>
    </location>
</feature>
<dbReference type="InterPro" id="IPR036318">
    <property type="entry name" value="FAD-bd_PCMH-like_sf"/>
</dbReference>
<comment type="similarity">
    <text evidence="2">Belongs to the UPF0053 family.</text>
</comment>
<dbReference type="InterPro" id="IPR046342">
    <property type="entry name" value="CBS_dom_sf"/>
</dbReference>
<dbReference type="GO" id="GO:0050660">
    <property type="term" value="F:flavin adenine dinucleotide binding"/>
    <property type="evidence" value="ECO:0007669"/>
    <property type="project" value="InterPro"/>
</dbReference>
<reference evidence="14 15" key="1">
    <citation type="submission" date="2014-09" db="EMBL/GenBank/DDBJ databases">
        <authorList>
            <person name="Grob C."/>
            <person name="Taubert M."/>
            <person name="Howat A.M."/>
            <person name="Burns O.J."/>
            <person name="Dixon J.L."/>
            <person name="Chen Y."/>
            <person name="Murrell J.C."/>
        </authorList>
    </citation>
    <scope>NUCLEOTIDE SEQUENCE [LARGE SCALE GENOMIC DNA]</scope>
    <source>
        <strain evidence="14">L4</strain>
    </source>
</reference>
<dbReference type="PROSITE" id="PS51846">
    <property type="entry name" value="CNNM"/>
    <property type="match status" value="1"/>
</dbReference>
<feature type="domain" description="CBS" evidence="12">
    <location>
        <begin position="275"/>
        <end position="333"/>
    </location>
</feature>
<dbReference type="NCBIfam" id="NF008604">
    <property type="entry name" value="PRK11573.1"/>
    <property type="match status" value="1"/>
</dbReference>
<feature type="transmembrane region" description="Helical" evidence="11">
    <location>
        <begin position="125"/>
        <end position="146"/>
    </location>
</feature>
<dbReference type="PANTHER" id="PTHR22777">
    <property type="entry name" value="HEMOLYSIN-RELATED"/>
    <property type="match status" value="1"/>
</dbReference>
<feature type="domain" description="CBS" evidence="12">
    <location>
        <begin position="209"/>
        <end position="270"/>
    </location>
</feature>
<keyword evidence="5" id="KW-0677">Repeat</keyword>
<proteinExistence type="inferred from homology"/>
<dbReference type="PANTHER" id="PTHR22777:SF32">
    <property type="entry name" value="UPF0053 INNER MEMBRANE PROTEIN YFJD"/>
    <property type="match status" value="1"/>
</dbReference>
<evidence type="ECO:0000256" key="9">
    <source>
        <dbReference type="PROSITE-ProRule" id="PRU00703"/>
    </source>
</evidence>
<keyword evidence="3" id="KW-1003">Cell membrane</keyword>
<dbReference type="SUPFAM" id="SSF56176">
    <property type="entry name" value="FAD-binding/transporter-associated domain-like"/>
    <property type="match status" value="1"/>
</dbReference>